<evidence type="ECO:0000256" key="9">
    <source>
        <dbReference type="ARBA" id="ARBA00023136"/>
    </source>
</evidence>
<evidence type="ECO:0000256" key="6">
    <source>
        <dbReference type="ARBA" id="ARBA00022692"/>
    </source>
</evidence>
<evidence type="ECO:0000256" key="1">
    <source>
        <dbReference type="ARBA" id="ARBA00002536"/>
    </source>
</evidence>
<sequence length="130" mass="14155">MKSEAYLFAGVAVFFLVTDVAYIWFAREPVGIAALGVSFLMASVIAFFSMVNHRRKGSRPEDRSDAEIQERGGRIDFFPPHSRHPVVTAAGATLVANGIVYGDWLILMGLGVLGLGIFGLVFQYGGRESE</sequence>
<gene>
    <name evidence="14" type="ORF">AQJ11_38610</name>
</gene>
<evidence type="ECO:0000256" key="10">
    <source>
        <dbReference type="ARBA" id="ARBA00031366"/>
    </source>
</evidence>
<keyword evidence="5" id="KW-1003">Cell membrane</keyword>
<feature type="transmembrane region" description="Helical" evidence="13">
    <location>
        <begin position="104"/>
        <end position="124"/>
    </location>
</feature>
<dbReference type="Pfam" id="PF12270">
    <property type="entry name" value="Cyt_c_ox_IV"/>
    <property type="match status" value="1"/>
</dbReference>
<dbReference type="GO" id="GO:0022900">
    <property type="term" value="P:electron transport chain"/>
    <property type="evidence" value="ECO:0007669"/>
    <property type="project" value="InterPro"/>
</dbReference>
<evidence type="ECO:0000256" key="3">
    <source>
        <dbReference type="ARBA" id="ARBA00006870"/>
    </source>
</evidence>
<evidence type="ECO:0000256" key="13">
    <source>
        <dbReference type="SAM" id="Phobius"/>
    </source>
</evidence>
<protein>
    <recommendedName>
        <fullName evidence="4">cytochrome-c oxidase</fullName>
        <ecNumber evidence="4">7.1.1.9</ecNumber>
    </recommendedName>
    <alternativeName>
        <fullName evidence="11">Cytochrome aa3 subunit 4</fullName>
    </alternativeName>
    <alternativeName>
        <fullName evidence="10">Cytochrome c oxidase polypeptide IV</fullName>
    </alternativeName>
</protein>
<keyword evidence="6 13" id="KW-0812">Transmembrane</keyword>
<dbReference type="InterPro" id="IPR021050">
    <property type="entry name" value="Cyt_c_oxidase_su4_actinobac"/>
</dbReference>
<dbReference type="EMBL" id="LMWP01000050">
    <property type="protein sequence ID" value="KUN17180.1"/>
    <property type="molecule type" value="Genomic_DNA"/>
</dbReference>
<evidence type="ECO:0000256" key="7">
    <source>
        <dbReference type="ARBA" id="ARBA00022967"/>
    </source>
</evidence>
<keyword evidence="9 13" id="KW-0472">Membrane</keyword>
<comment type="caution">
    <text evidence="14">The sequence shown here is derived from an EMBL/GenBank/DDBJ whole genome shotgun (WGS) entry which is preliminary data.</text>
</comment>
<feature type="transmembrane region" description="Helical" evidence="13">
    <location>
        <begin position="31"/>
        <end position="51"/>
    </location>
</feature>
<dbReference type="GO" id="GO:0005886">
    <property type="term" value="C:plasma membrane"/>
    <property type="evidence" value="ECO:0007669"/>
    <property type="project" value="UniProtKB-SubCell"/>
</dbReference>
<comment type="subcellular location">
    <subcellularLocation>
        <location evidence="2">Cell membrane</location>
        <topology evidence="2">Multi-pass membrane protein</topology>
    </subcellularLocation>
</comment>
<keyword evidence="7" id="KW-1278">Translocase</keyword>
<reference evidence="14 15" key="1">
    <citation type="submission" date="2015-10" db="EMBL/GenBank/DDBJ databases">
        <title>Draft genome sequence of Streptomyces corchorusii DSM 40340, type strain for the species Streptomyces corchorusii.</title>
        <authorList>
            <person name="Ruckert C."/>
            <person name="Winkler A."/>
            <person name="Kalinowski J."/>
            <person name="Kampfer P."/>
            <person name="Glaeser S."/>
        </authorList>
    </citation>
    <scope>NUCLEOTIDE SEQUENCE [LARGE SCALE GENOMIC DNA]</scope>
    <source>
        <strain evidence="14 15">DSM 40340</strain>
    </source>
</reference>
<dbReference type="RefSeq" id="WP_014669281.1">
    <property type="nucleotide sequence ID" value="NZ_KQ948371.1"/>
</dbReference>
<evidence type="ECO:0000313" key="14">
    <source>
        <dbReference type="EMBL" id="KUN17180.1"/>
    </source>
</evidence>
<dbReference type="GeneID" id="96277211"/>
<dbReference type="Proteomes" id="UP000053398">
    <property type="component" value="Unassembled WGS sequence"/>
</dbReference>
<dbReference type="AlphaFoldDB" id="A0A101PT41"/>
<accession>A0A101PT41</accession>
<evidence type="ECO:0000256" key="11">
    <source>
        <dbReference type="ARBA" id="ARBA00031401"/>
    </source>
</evidence>
<comment type="similarity">
    <text evidence="3">Belongs to the cytochrome c oxidase bacterial subunit CtaF family.</text>
</comment>
<evidence type="ECO:0000256" key="2">
    <source>
        <dbReference type="ARBA" id="ARBA00004651"/>
    </source>
</evidence>
<evidence type="ECO:0000256" key="12">
    <source>
        <dbReference type="ARBA" id="ARBA00047816"/>
    </source>
</evidence>
<evidence type="ECO:0000313" key="15">
    <source>
        <dbReference type="Proteomes" id="UP000053398"/>
    </source>
</evidence>
<keyword evidence="15" id="KW-1185">Reference proteome</keyword>
<dbReference type="PIRSF" id="PIRSF017385">
    <property type="entry name" value="CtaF"/>
    <property type="match status" value="1"/>
</dbReference>
<feature type="transmembrane region" description="Helical" evidence="13">
    <location>
        <begin position="5"/>
        <end position="25"/>
    </location>
</feature>
<name>A0A101PT41_STRCK</name>
<dbReference type="GO" id="GO:0004129">
    <property type="term" value="F:cytochrome-c oxidase activity"/>
    <property type="evidence" value="ECO:0007669"/>
    <property type="project" value="UniProtKB-EC"/>
</dbReference>
<evidence type="ECO:0000256" key="8">
    <source>
        <dbReference type="ARBA" id="ARBA00022989"/>
    </source>
</evidence>
<dbReference type="EC" id="7.1.1.9" evidence="4"/>
<comment type="function">
    <text evidence="1">Part of cytochrome c oxidase, its function is unknown.</text>
</comment>
<comment type="catalytic activity">
    <reaction evidence="12">
        <text>4 Fe(II)-[cytochrome c] + O2 + 8 H(+)(in) = 4 Fe(III)-[cytochrome c] + 2 H2O + 4 H(+)(out)</text>
        <dbReference type="Rhea" id="RHEA:11436"/>
        <dbReference type="Rhea" id="RHEA-COMP:10350"/>
        <dbReference type="Rhea" id="RHEA-COMP:14399"/>
        <dbReference type="ChEBI" id="CHEBI:15377"/>
        <dbReference type="ChEBI" id="CHEBI:15378"/>
        <dbReference type="ChEBI" id="CHEBI:15379"/>
        <dbReference type="ChEBI" id="CHEBI:29033"/>
        <dbReference type="ChEBI" id="CHEBI:29034"/>
        <dbReference type="EC" id="7.1.1.9"/>
    </reaction>
</comment>
<evidence type="ECO:0000256" key="4">
    <source>
        <dbReference type="ARBA" id="ARBA00012949"/>
    </source>
</evidence>
<evidence type="ECO:0000256" key="5">
    <source>
        <dbReference type="ARBA" id="ARBA00022475"/>
    </source>
</evidence>
<keyword evidence="8 13" id="KW-1133">Transmembrane helix</keyword>
<proteinExistence type="inferred from homology"/>
<organism evidence="14 15">
    <name type="scientific">Streptomyces corchorusii</name>
    <name type="common">Streptomyces chibaensis</name>
    <dbReference type="NCBI Taxonomy" id="1903"/>
    <lineage>
        <taxon>Bacteria</taxon>
        <taxon>Bacillati</taxon>
        <taxon>Actinomycetota</taxon>
        <taxon>Actinomycetes</taxon>
        <taxon>Kitasatosporales</taxon>
        <taxon>Streptomycetaceae</taxon>
        <taxon>Streptomyces</taxon>
    </lineage>
</organism>